<accession>A0A6S7H042</accession>
<evidence type="ECO:0000313" key="4">
    <source>
        <dbReference type="Proteomes" id="UP001152795"/>
    </source>
</evidence>
<dbReference type="Pfam" id="PF00106">
    <property type="entry name" value="adh_short"/>
    <property type="match status" value="1"/>
</dbReference>
<evidence type="ECO:0000313" key="3">
    <source>
        <dbReference type="EMBL" id="CAB3989841.1"/>
    </source>
</evidence>
<dbReference type="PANTHER" id="PTHR43899:SF13">
    <property type="entry name" value="RH59310P"/>
    <property type="match status" value="1"/>
</dbReference>
<dbReference type="InterPro" id="IPR051019">
    <property type="entry name" value="VLCFA-Steroid_DH"/>
</dbReference>
<dbReference type="GO" id="GO:0005783">
    <property type="term" value="C:endoplasmic reticulum"/>
    <property type="evidence" value="ECO:0007669"/>
    <property type="project" value="TreeGrafter"/>
</dbReference>
<dbReference type="AlphaFoldDB" id="A0A6S7H042"/>
<evidence type="ECO:0000256" key="2">
    <source>
        <dbReference type="ARBA" id="ARBA00023002"/>
    </source>
</evidence>
<dbReference type="InterPro" id="IPR002347">
    <property type="entry name" value="SDR_fam"/>
</dbReference>
<dbReference type="GO" id="GO:0016491">
    <property type="term" value="F:oxidoreductase activity"/>
    <property type="evidence" value="ECO:0007669"/>
    <property type="project" value="UniProtKB-KW"/>
</dbReference>
<dbReference type="PRINTS" id="PR00081">
    <property type="entry name" value="GDHRDH"/>
</dbReference>
<keyword evidence="4" id="KW-1185">Reference proteome</keyword>
<gene>
    <name evidence="3" type="ORF">PACLA_8A001090</name>
</gene>
<keyword evidence="2" id="KW-0560">Oxidoreductase</keyword>
<dbReference type="InterPro" id="IPR036291">
    <property type="entry name" value="NAD(P)-bd_dom_sf"/>
</dbReference>
<dbReference type="Proteomes" id="UP001152795">
    <property type="component" value="Unassembled WGS sequence"/>
</dbReference>
<dbReference type="PRINTS" id="PR00080">
    <property type="entry name" value="SDRFAMILY"/>
</dbReference>
<organism evidence="3 4">
    <name type="scientific">Paramuricea clavata</name>
    <name type="common">Red gorgonian</name>
    <name type="synonym">Violescent sea-whip</name>
    <dbReference type="NCBI Taxonomy" id="317549"/>
    <lineage>
        <taxon>Eukaryota</taxon>
        <taxon>Metazoa</taxon>
        <taxon>Cnidaria</taxon>
        <taxon>Anthozoa</taxon>
        <taxon>Octocorallia</taxon>
        <taxon>Malacalcyonacea</taxon>
        <taxon>Plexauridae</taxon>
        <taxon>Paramuricea</taxon>
    </lineage>
</organism>
<reference evidence="3" key="1">
    <citation type="submission" date="2020-04" db="EMBL/GenBank/DDBJ databases">
        <authorList>
            <person name="Alioto T."/>
            <person name="Alioto T."/>
            <person name="Gomez Garrido J."/>
        </authorList>
    </citation>
    <scope>NUCLEOTIDE SEQUENCE</scope>
    <source>
        <strain evidence="3">A484AB</strain>
    </source>
</reference>
<dbReference type="OrthoDB" id="5545019at2759"/>
<dbReference type="PANTHER" id="PTHR43899">
    <property type="entry name" value="RH59310P"/>
    <property type="match status" value="1"/>
</dbReference>
<comment type="caution">
    <text evidence="3">The sequence shown here is derived from an EMBL/GenBank/DDBJ whole genome shotgun (WGS) entry which is preliminary data.</text>
</comment>
<dbReference type="EMBL" id="CACRXK020001560">
    <property type="protein sequence ID" value="CAB3989841.1"/>
    <property type="molecule type" value="Genomic_DNA"/>
</dbReference>
<comment type="similarity">
    <text evidence="1">Belongs to the short-chain dehydrogenases/reductases (SDR) family.</text>
</comment>
<name>A0A6S7H042_PARCT</name>
<dbReference type="SUPFAM" id="SSF51735">
    <property type="entry name" value="NAD(P)-binding Rossmann-fold domains"/>
    <property type="match status" value="1"/>
</dbReference>
<evidence type="ECO:0000256" key="1">
    <source>
        <dbReference type="ARBA" id="ARBA00006484"/>
    </source>
</evidence>
<sequence length="174" mass="19189">MSTVMLTRLLTPAMVERKKGVVINISSIAGVMPTSLLGAYGATKAGMIKFSESLQIEYANKGIIVQCVMPLFVATKMSGKKPALFCPTPDDYVRSVLKKVGVTLKCHGYWPHELQAFVYNGLLPRWLVAKLAAKATKGMREELCQCENMESTELMETDSDNGLDEDSDDDDNEF</sequence>
<proteinExistence type="inferred from homology"/>
<protein>
    <submittedName>
        <fullName evidence="3">Very-long-chain 3-oxoacyl- reductase</fullName>
    </submittedName>
</protein>
<dbReference type="Gene3D" id="3.40.50.720">
    <property type="entry name" value="NAD(P)-binding Rossmann-like Domain"/>
    <property type="match status" value="1"/>
</dbReference>